<feature type="coiled-coil region" evidence="1">
    <location>
        <begin position="190"/>
        <end position="228"/>
    </location>
</feature>
<dbReference type="AlphaFoldDB" id="A0A1J4IZC7"/>
<organism evidence="2 3">
    <name type="scientific">Tritrichomonas foetus</name>
    <dbReference type="NCBI Taxonomy" id="1144522"/>
    <lineage>
        <taxon>Eukaryota</taxon>
        <taxon>Metamonada</taxon>
        <taxon>Parabasalia</taxon>
        <taxon>Tritrichomonadida</taxon>
        <taxon>Tritrichomonadidae</taxon>
        <taxon>Tritrichomonas</taxon>
    </lineage>
</organism>
<evidence type="ECO:0000313" key="3">
    <source>
        <dbReference type="Proteomes" id="UP000179807"/>
    </source>
</evidence>
<protein>
    <recommendedName>
        <fullName evidence="4">Kinetoplast-associated protein</fullName>
    </recommendedName>
</protein>
<keyword evidence="1" id="KW-0175">Coiled coil</keyword>
<keyword evidence="3" id="KW-1185">Reference proteome</keyword>
<feature type="coiled-coil region" evidence="1">
    <location>
        <begin position="16"/>
        <end position="82"/>
    </location>
</feature>
<dbReference type="VEuPathDB" id="TrichDB:TRFO_12322"/>
<dbReference type="GeneID" id="94831268"/>
<dbReference type="RefSeq" id="XP_068345903.1">
    <property type="nucleotide sequence ID" value="XM_068496564.1"/>
</dbReference>
<accession>A0A1J4IZC7</accession>
<reference evidence="2" key="1">
    <citation type="submission" date="2016-10" db="EMBL/GenBank/DDBJ databases">
        <authorList>
            <person name="Benchimol M."/>
            <person name="Almeida L.G."/>
            <person name="Vasconcelos A.T."/>
            <person name="Perreira-Neves A."/>
            <person name="Rosa I.A."/>
            <person name="Tasca T."/>
            <person name="Bogo M.R."/>
            <person name="de Souza W."/>
        </authorList>
    </citation>
    <scope>NUCLEOTIDE SEQUENCE [LARGE SCALE GENOMIC DNA]</scope>
    <source>
        <strain evidence="2">K</strain>
    </source>
</reference>
<proteinExistence type="predicted"/>
<feature type="coiled-coil region" evidence="1">
    <location>
        <begin position="307"/>
        <end position="341"/>
    </location>
</feature>
<evidence type="ECO:0008006" key="4">
    <source>
        <dbReference type="Google" id="ProtNLM"/>
    </source>
</evidence>
<evidence type="ECO:0000256" key="1">
    <source>
        <dbReference type="SAM" id="Coils"/>
    </source>
</evidence>
<dbReference type="EMBL" id="MLAK01001470">
    <property type="protein sequence ID" value="OHS92766.1"/>
    <property type="molecule type" value="Genomic_DNA"/>
</dbReference>
<gene>
    <name evidence="2" type="ORF">TRFO_12322</name>
</gene>
<name>A0A1J4IZC7_9EUKA</name>
<evidence type="ECO:0000313" key="2">
    <source>
        <dbReference type="EMBL" id="OHS92766.1"/>
    </source>
</evidence>
<dbReference type="Proteomes" id="UP000179807">
    <property type="component" value="Unassembled WGS sequence"/>
</dbReference>
<sequence>MNKEAQEVFAKKQAELDAYAATVSEAETILKQLQKEVEEKREELAALKSSEENSNYENHELIKELIELDEKHQKEIEKMQLKHKQEVESLHADFAQTLQEAEQWANKHSEVALQEKINELNELKEQAQTFKLQLNELTYTQTRSRTAKIVDEVQRKSSDQITQLEAQISELTAITREEMRDARAKIDECVAAVEIRRENHAAELRRLENEANQRSERYAAHIQALKEQFDLEKATLQQSIDSINARSENTENIINQLGKHHEAQLFAVNNDIDTMRKSLSSPKTKTRNSLDAVRNSLRESKRLAVECNNIDEEIKMIDNEIFQLEDENKDLRKELKRLSLRVNRSIF</sequence>
<comment type="caution">
    <text evidence="2">The sequence shown here is derived from an EMBL/GenBank/DDBJ whole genome shotgun (WGS) entry which is preliminary data.</text>
</comment>
<dbReference type="OrthoDB" id="10497125at2759"/>
<feature type="coiled-coil region" evidence="1">
    <location>
        <begin position="106"/>
        <end position="140"/>
    </location>
</feature>